<dbReference type="AlphaFoldDB" id="A0A6M1QVL7"/>
<evidence type="ECO:0000313" key="2">
    <source>
        <dbReference type="EMBL" id="NGN91720.1"/>
    </source>
</evidence>
<keyword evidence="3" id="KW-1185">Reference proteome</keyword>
<evidence type="ECO:0000259" key="1">
    <source>
        <dbReference type="PROSITE" id="PS50943"/>
    </source>
</evidence>
<comment type="caution">
    <text evidence="2">The sequence shown here is derived from an EMBL/GenBank/DDBJ whole genome shotgun (WGS) entry which is preliminary data.</text>
</comment>
<reference evidence="2 3" key="1">
    <citation type="submission" date="2020-02" db="EMBL/GenBank/DDBJ databases">
        <title>Whole-genome analyses of novel actinobacteria.</title>
        <authorList>
            <person name="Sahin N."/>
        </authorList>
    </citation>
    <scope>NUCLEOTIDE SEQUENCE [LARGE SCALE GENOMIC DNA]</scope>
    <source>
        <strain evidence="2 3">KC13</strain>
    </source>
</reference>
<dbReference type="InterPro" id="IPR011990">
    <property type="entry name" value="TPR-like_helical_dom_sf"/>
</dbReference>
<accession>A0A6M1QVL7</accession>
<name>A0A6M1QVL7_9ACTN</name>
<dbReference type="InterPro" id="IPR001387">
    <property type="entry name" value="Cro/C1-type_HTH"/>
</dbReference>
<proteinExistence type="predicted"/>
<dbReference type="RefSeq" id="WP_165109482.1">
    <property type="nucleotide sequence ID" value="NZ_JAALAA010000002.1"/>
</dbReference>
<sequence length="392" mass="42575">MASELRDARLRRGWSQKRLVVELQAAAARRGTELPETLVLKTQISRWENGHRVPDEFYRRLLQDAFDLTAPELGFVSGGGSIGPDAALPAGMVSADLLDNLQTSLMHLASVDATAGPQTVLALAREQATFVTGLVRGAIGSKRSHALLVASRLNEFTGWLHQDAGNLDQAARWTDQAISLATEAADPELTAYAVMRRSNIDTDGRDNHAALARANNALETTALEDPRLSGVLLRQRAVAHAMVGDEAACRRDLDDALQMVTTNGVSHNAPSLVPYVTPSYIEMEAANCYLRLGRYSDALGILTQSVRAWPTGSQERDRGLALARLATAYAGAHEVEMAVITGHAALKVLAETKSARMLTQVHDLRRELAPVWDNPTVRDFNHAFTASMAWEA</sequence>
<dbReference type="PROSITE" id="PS50943">
    <property type="entry name" value="HTH_CROC1"/>
    <property type="match status" value="1"/>
</dbReference>
<dbReference type="CDD" id="cd00093">
    <property type="entry name" value="HTH_XRE"/>
    <property type="match status" value="1"/>
</dbReference>
<dbReference type="EMBL" id="JAALAA010000002">
    <property type="protein sequence ID" value="NGN91720.1"/>
    <property type="molecule type" value="Genomic_DNA"/>
</dbReference>
<dbReference type="Gene3D" id="1.25.40.10">
    <property type="entry name" value="Tetratricopeptide repeat domain"/>
    <property type="match status" value="1"/>
</dbReference>
<gene>
    <name evidence="2" type="ORF">G5C66_03060</name>
</gene>
<protein>
    <submittedName>
        <fullName evidence="2">Helix-turn-helix transcriptional regulator</fullName>
    </submittedName>
</protein>
<dbReference type="Gene3D" id="1.10.260.40">
    <property type="entry name" value="lambda repressor-like DNA-binding domains"/>
    <property type="match status" value="1"/>
</dbReference>
<dbReference type="SUPFAM" id="SSF48452">
    <property type="entry name" value="TPR-like"/>
    <property type="match status" value="1"/>
</dbReference>
<organism evidence="2 3">
    <name type="scientific">Nocardioides turkmenicus</name>
    <dbReference type="NCBI Taxonomy" id="2711220"/>
    <lineage>
        <taxon>Bacteria</taxon>
        <taxon>Bacillati</taxon>
        <taxon>Actinomycetota</taxon>
        <taxon>Actinomycetes</taxon>
        <taxon>Propionibacteriales</taxon>
        <taxon>Nocardioidaceae</taxon>
        <taxon>Nocardioides</taxon>
    </lineage>
</organism>
<dbReference type="InterPro" id="IPR010982">
    <property type="entry name" value="Lambda_DNA-bd_dom_sf"/>
</dbReference>
<dbReference type="GO" id="GO:0003677">
    <property type="term" value="F:DNA binding"/>
    <property type="evidence" value="ECO:0007669"/>
    <property type="project" value="InterPro"/>
</dbReference>
<feature type="domain" description="HTH cro/C1-type" evidence="1">
    <location>
        <begin position="41"/>
        <end position="73"/>
    </location>
</feature>
<dbReference type="Proteomes" id="UP000483261">
    <property type="component" value="Unassembled WGS sequence"/>
</dbReference>
<evidence type="ECO:0000313" key="3">
    <source>
        <dbReference type="Proteomes" id="UP000483261"/>
    </source>
</evidence>